<evidence type="ECO:0000256" key="3">
    <source>
        <dbReference type="ARBA" id="ARBA00022712"/>
    </source>
</evidence>
<keyword evidence="5" id="KW-0539">Nucleus</keyword>
<comment type="similarity">
    <text evidence="6">Belongs to the SOFL plant protein family.</text>
</comment>
<organism evidence="8 9">
    <name type="scientific">Stephania yunnanensis</name>
    <dbReference type="NCBI Taxonomy" id="152371"/>
    <lineage>
        <taxon>Eukaryota</taxon>
        <taxon>Viridiplantae</taxon>
        <taxon>Streptophyta</taxon>
        <taxon>Embryophyta</taxon>
        <taxon>Tracheophyta</taxon>
        <taxon>Spermatophyta</taxon>
        <taxon>Magnoliopsida</taxon>
        <taxon>Ranunculales</taxon>
        <taxon>Menispermaceae</taxon>
        <taxon>Menispermoideae</taxon>
        <taxon>Cissampelideae</taxon>
        <taxon>Stephania</taxon>
    </lineage>
</organism>
<accession>A0AAP0L5T8</accession>
<evidence type="ECO:0000313" key="8">
    <source>
        <dbReference type="EMBL" id="KAK9164297.1"/>
    </source>
</evidence>
<dbReference type="EMBL" id="JBBNAF010000002">
    <property type="protein sequence ID" value="KAK9164297.1"/>
    <property type="molecule type" value="Genomic_DNA"/>
</dbReference>
<comment type="subcellular location">
    <subcellularLocation>
        <location evidence="1">Cytoplasm</location>
    </subcellularLocation>
</comment>
<keyword evidence="3" id="KW-0203">Cytokinin biosynthesis</keyword>
<comment type="caution">
    <text evidence="8">The sequence shown here is derived from an EMBL/GenBank/DDBJ whole genome shotgun (WGS) entry which is preliminary data.</text>
</comment>
<dbReference type="PANTHER" id="PTHR33347">
    <property type="entry name" value="OSJNBA0091C07.3 PROTEIN"/>
    <property type="match status" value="1"/>
</dbReference>
<dbReference type="InterPro" id="IPR044670">
    <property type="entry name" value="SOFL"/>
</dbReference>
<keyword evidence="2" id="KW-0963">Cytoplasm</keyword>
<dbReference type="Proteomes" id="UP001420932">
    <property type="component" value="Unassembled WGS sequence"/>
</dbReference>
<evidence type="ECO:0000256" key="2">
    <source>
        <dbReference type="ARBA" id="ARBA00022490"/>
    </source>
</evidence>
<dbReference type="AlphaFoldDB" id="A0AAP0L5T8"/>
<evidence type="ECO:0000256" key="7">
    <source>
        <dbReference type="SAM" id="MobiDB-lite"/>
    </source>
</evidence>
<keyword evidence="4" id="KW-0932">Cytokinin signaling pathway</keyword>
<evidence type="ECO:0000256" key="6">
    <source>
        <dbReference type="ARBA" id="ARBA00024199"/>
    </source>
</evidence>
<sequence>MDGFSSECSSGCESGWTMYLDHSSSPNHFEREGDGFIGSGGFQCQGYKGKHVEEEEEEEEEEEDLSMVSDASSGPPHLNEYDQDYCDEYGYFSTPSAATALARKSDKRQKMKISTSAQRHRSLLDDTASSTFNFSKSNFPLSNQQASREHTLDISQGFSATHYNGRSAFQNHFGYLQTTMPGHPTSVKPMVCRKESGGRRW</sequence>
<evidence type="ECO:0000256" key="1">
    <source>
        <dbReference type="ARBA" id="ARBA00004496"/>
    </source>
</evidence>
<feature type="compositionally biased region" description="Acidic residues" evidence="7">
    <location>
        <begin position="54"/>
        <end position="65"/>
    </location>
</feature>
<dbReference type="GO" id="GO:0009691">
    <property type="term" value="P:cytokinin biosynthetic process"/>
    <property type="evidence" value="ECO:0007669"/>
    <property type="project" value="UniProtKB-KW"/>
</dbReference>
<evidence type="ECO:0000313" key="9">
    <source>
        <dbReference type="Proteomes" id="UP001420932"/>
    </source>
</evidence>
<evidence type="ECO:0000256" key="4">
    <source>
        <dbReference type="ARBA" id="ARBA00022864"/>
    </source>
</evidence>
<dbReference type="GO" id="GO:0005737">
    <property type="term" value="C:cytoplasm"/>
    <property type="evidence" value="ECO:0007669"/>
    <property type="project" value="UniProtKB-SubCell"/>
</dbReference>
<name>A0AAP0L5T8_9MAGN</name>
<gene>
    <name evidence="8" type="ORF">Syun_005199</name>
</gene>
<feature type="region of interest" description="Disordered" evidence="7">
    <location>
        <begin position="46"/>
        <end position="79"/>
    </location>
</feature>
<keyword evidence="9" id="KW-1185">Reference proteome</keyword>
<protein>
    <submittedName>
        <fullName evidence="8">Uncharacterized protein</fullName>
    </submittedName>
</protein>
<proteinExistence type="inferred from homology"/>
<dbReference type="PANTHER" id="PTHR33347:SF1">
    <property type="entry name" value="PROTEIN SOB FIVE-LIKE 5"/>
    <property type="match status" value="1"/>
</dbReference>
<evidence type="ECO:0000256" key="5">
    <source>
        <dbReference type="ARBA" id="ARBA00023242"/>
    </source>
</evidence>
<dbReference type="GO" id="GO:0009736">
    <property type="term" value="P:cytokinin-activated signaling pathway"/>
    <property type="evidence" value="ECO:0007669"/>
    <property type="project" value="UniProtKB-KW"/>
</dbReference>
<reference evidence="8 9" key="1">
    <citation type="submission" date="2024-01" db="EMBL/GenBank/DDBJ databases">
        <title>Genome assemblies of Stephania.</title>
        <authorList>
            <person name="Yang L."/>
        </authorList>
    </citation>
    <scope>NUCLEOTIDE SEQUENCE [LARGE SCALE GENOMIC DNA]</scope>
    <source>
        <strain evidence="8">YNDBR</strain>
        <tissue evidence="8">Leaf</tissue>
    </source>
</reference>